<dbReference type="SUPFAM" id="SSF47384">
    <property type="entry name" value="Homodimeric domain of signal transducing histidine kinase"/>
    <property type="match status" value="1"/>
</dbReference>
<dbReference type="NCBIfam" id="TIGR00229">
    <property type="entry name" value="sensory_box"/>
    <property type="match status" value="1"/>
</dbReference>
<dbReference type="GO" id="GO:0000155">
    <property type="term" value="F:phosphorelay sensor kinase activity"/>
    <property type="evidence" value="ECO:0007669"/>
    <property type="project" value="InterPro"/>
</dbReference>
<dbReference type="OrthoDB" id="741455at2"/>
<dbReference type="Pfam" id="PF01590">
    <property type="entry name" value="GAF"/>
    <property type="match status" value="1"/>
</dbReference>
<name>A0A6I4I9V7_9SPHI</name>
<protein>
    <recommendedName>
        <fullName evidence="2">histidine kinase</fullName>
        <ecNumber evidence="2">2.7.13.3</ecNumber>
    </recommendedName>
</protein>
<dbReference type="Proteomes" id="UP000434850">
    <property type="component" value="Unassembled WGS sequence"/>
</dbReference>
<dbReference type="SUPFAM" id="SSF55781">
    <property type="entry name" value="GAF domain-like"/>
    <property type="match status" value="1"/>
</dbReference>
<dbReference type="Gene3D" id="3.30.450.40">
    <property type="match status" value="1"/>
</dbReference>
<organism evidence="4 5">
    <name type="scientific">Mucilaginibacter aquatilis</name>
    <dbReference type="NCBI Taxonomy" id="1517760"/>
    <lineage>
        <taxon>Bacteria</taxon>
        <taxon>Pseudomonadati</taxon>
        <taxon>Bacteroidota</taxon>
        <taxon>Sphingobacteriia</taxon>
        <taxon>Sphingobacteriales</taxon>
        <taxon>Sphingobacteriaceae</taxon>
        <taxon>Mucilaginibacter</taxon>
    </lineage>
</organism>
<dbReference type="InterPro" id="IPR003661">
    <property type="entry name" value="HisK_dim/P_dom"/>
</dbReference>
<dbReference type="EMBL" id="WQLA01000004">
    <property type="protein sequence ID" value="MVN91767.1"/>
    <property type="molecule type" value="Genomic_DNA"/>
</dbReference>
<reference evidence="4 5" key="1">
    <citation type="submission" date="2019-12" db="EMBL/GenBank/DDBJ databases">
        <title>Mucilaginibacter sp. HME9299 genome sequencing and assembly.</title>
        <authorList>
            <person name="Kang H."/>
            <person name="Kim H."/>
            <person name="Joh K."/>
        </authorList>
    </citation>
    <scope>NUCLEOTIDE SEQUENCE [LARGE SCALE GENOMIC DNA]</scope>
    <source>
        <strain evidence="4 5">HME9299</strain>
    </source>
</reference>
<evidence type="ECO:0000256" key="1">
    <source>
        <dbReference type="ARBA" id="ARBA00000085"/>
    </source>
</evidence>
<dbReference type="SUPFAM" id="SSF55785">
    <property type="entry name" value="PYP-like sensor domain (PAS domain)"/>
    <property type="match status" value="1"/>
</dbReference>
<dbReference type="EC" id="2.7.13.3" evidence="2"/>
<keyword evidence="5" id="KW-1185">Reference proteome</keyword>
<evidence type="ECO:0000259" key="3">
    <source>
        <dbReference type="Pfam" id="PF01590"/>
    </source>
</evidence>
<dbReference type="CDD" id="cd00082">
    <property type="entry name" value="HisKA"/>
    <property type="match status" value="1"/>
</dbReference>
<accession>A0A6I4I9V7</accession>
<dbReference type="InterPro" id="IPR000014">
    <property type="entry name" value="PAS"/>
</dbReference>
<comment type="catalytic activity">
    <reaction evidence="1">
        <text>ATP + protein L-histidine = ADP + protein N-phospho-L-histidine.</text>
        <dbReference type="EC" id="2.7.13.3"/>
    </reaction>
</comment>
<dbReference type="PANTHER" id="PTHR43102">
    <property type="entry name" value="SLR1143 PROTEIN"/>
    <property type="match status" value="1"/>
</dbReference>
<evidence type="ECO:0000313" key="5">
    <source>
        <dbReference type="Proteomes" id="UP000434850"/>
    </source>
</evidence>
<dbReference type="InterPro" id="IPR035965">
    <property type="entry name" value="PAS-like_dom_sf"/>
</dbReference>
<proteinExistence type="predicted"/>
<evidence type="ECO:0000313" key="4">
    <source>
        <dbReference type="EMBL" id="MVN91767.1"/>
    </source>
</evidence>
<feature type="domain" description="GAF" evidence="3">
    <location>
        <begin position="25"/>
        <end position="150"/>
    </location>
</feature>
<evidence type="ECO:0000256" key="2">
    <source>
        <dbReference type="ARBA" id="ARBA00012438"/>
    </source>
</evidence>
<sequence length="367" mass="41864">MPLRELERIKAVNRFLKLEISKDAELQEIVELAARVCGTNAALITFLDADIQNVMFKTGIQLDNTKRVDAFCDHVVRSESFFEVENALTDERFNRNPLVTGKPDIRYYAGAPLTTQDGMSLGSLCVIDTAMNKLSELQKQMLVALAKQVIQLLEFDMSLQILRSQYISAKQSEIELRAFFESTIDHHLLLGLNFQVLAFNRAWESHVLAAYGKNLTRGASMTDYVHPANLSRFYQDYLHALKGTAIYDERNLGNEGEEAWRIVKFEPAFDMDGKVIGVAINTTDVNRRVKQEILVQEQHKSLEHIAFLQAHELRRPVATILGLMDLIKENEYKNSQSEFEYLEKTVEELDSKIKLVIEQVSVASYVK</sequence>
<comment type="caution">
    <text evidence="4">The sequence shown here is derived from an EMBL/GenBank/DDBJ whole genome shotgun (WGS) entry which is preliminary data.</text>
</comment>
<dbReference type="AlphaFoldDB" id="A0A6I4I9V7"/>
<dbReference type="InterPro" id="IPR036097">
    <property type="entry name" value="HisK_dim/P_sf"/>
</dbReference>
<dbReference type="PANTHER" id="PTHR43102:SF2">
    <property type="entry name" value="GAF DOMAIN-CONTAINING PROTEIN"/>
    <property type="match status" value="1"/>
</dbReference>
<dbReference type="InterPro" id="IPR029016">
    <property type="entry name" value="GAF-like_dom_sf"/>
</dbReference>
<dbReference type="Gene3D" id="3.30.450.20">
    <property type="entry name" value="PAS domain"/>
    <property type="match status" value="1"/>
</dbReference>
<dbReference type="RefSeq" id="WP_157542093.1">
    <property type="nucleotide sequence ID" value="NZ_WQLA01000004.1"/>
</dbReference>
<gene>
    <name evidence="4" type="ORF">GO816_11575</name>
</gene>
<dbReference type="InterPro" id="IPR003018">
    <property type="entry name" value="GAF"/>
</dbReference>